<dbReference type="EMBL" id="JAWDJX010000029">
    <property type="protein sequence ID" value="KAK3050826.1"/>
    <property type="molecule type" value="Genomic_DNA"/>
</dbReference>
<name>A0AAJ0DBK9_9PEZI</name>
<organism evidence="1 2">
    <name type="scientific">Extremus antarcticus</name>
    <dbReference type="NCBI Taxonomy" id="702011"/>
    <lineage>
        <taxon>Eukaryota</taxon>
        <taxon>Fungi</taxon>
        <taxon>Dikarya</taxon>
        <taxon>Ascomycota</taxon>
        <taxon>Pezizomycotina</taxon>
        <taxon>Dothideomycetes</taxon>
        <taxon>Dothideomycetidae</taxon>
        <taxon>Mycosphaerellales</taxon>
        <taxon>Extremaceae</taxon>
        <taxon>Extremus</taxon>
    </lineage>
</organism>
<reference evidence="1" key="1">
    <citation type="submission" date="2023-04" db="EMBL/GenBank/DDBJ databases">
        <title>Black Yeasts Isolated from many extreme environments.</title>
        <authorList>
            <person name="Coleine C."/>
            <person name="Stajich J.E."/>
            <person name="Selbmann L."/>
        </authorList>
    </citation>
    <scope>NUCLEOTIDE SEQUENCE</scope>
    <source>
        <strain evidence="1">CCFEE 5312</strain>
    </source>
</reference>
<dbReference type="Proteomes" id="UP001271007">
    <property type="component" value="Unassembled WGS sequence"/>
</dbReference>
<accession>A0AAJ0DBK9</accession>
<proteinExistence type="predicted"/>
<evidence type="ECO:0000313" key="1">
    <source>
        <dbReference type="EMBL" id="KAK3050826.1"/>
    </source>
</evidence>
<gene>
    <name evidence="1" type="ORF">LTR09_007902</name>
</gene>
<evidence type="ECO:0000313" key="2">
    <source>
        <dbReference type="Proteomes" id="UP001271007"/>
    </source>
</evidence>
<dbReference type="AlphaFoldDB" id="A0AAJ0DBK9"/>
<protein>
    <submittedName>
        <fullName evidence="1">Uncharacterized protein</fullName>
    </submittedName>
</protein>
<sequence>MPPIERLKLSSLDPISNSKSFYAHRYTDERDAMIKNCSNWRSDYRLSQLLPLPGRKNTLAKHEKERQLLLIQADQCATSISTNCDYQSAIEMTDQLKRYLEKDPGEANHFLTMWRTPAGSAAEQLRELMSIRILLSMAVIVQELCHPDEVNLDAGRKQADALVDRFASSPPAQKHWDKIRQELEERTKVSEWIRYTIPNLANRDVDAFKTMLAIMYTSGSSSKARVDEATVELRKKYIKICIVGKLSGILLLGNLRNSAAIMLGNMQDGWRISDPVSAKRDADTAVQNLRTKFHTSAVDPTISDSEHQEISLSEEDIGAAVKKYGFGSIDDTAEPSTLADLALWQILCD</sequence>
<comment type="caution">
    <text evidence="1">The sequence shown here is derived from an EMBL/GenBank/DDBJ whole genome shotgun (WGS) entry which is preliminary data.</text>
</comment>
<keyword evidence="2" id="KW-1185">Reference proteome</keyword>